<dbReference type="EMBL" id="JBEAFC010000004">
    <property type="protein sequence ID" value="KAL1558357.1"/>
    <property type="molecule type" value="Genomic_DNA"/>
</dbReference>
<protein>
    <submittedName>
        <fullName evidence="1">Uncharacterized protein</fullName>
    </submittedName>
</protein>
<proteinExistence type="predicted"/>
<dbReference type="AlphaFoldDB" id="A0ABD1HQF5"/>
<keyword evidence="2" id="KW-1185">Reference proteome</keyword>
<name>A0ABD1HQF5_SALDI</name>
<reference evidence="1 2" key="1">
    <citation type="submission" date="2024-06" db="EMBL/GenBank/DDBJ databases">
        <title>A chromosome level genome sequence of Diviner's sage (Salvia divinorum).</title>
        <authorList>
            <person name="Ford S.A."/>
            <person name="Ro D.-K."/>
            <person name="Ness R.W."/>
            <person name="Phillips M.A."/>
        </authorList>
    </citation>
    <scope>NUCLEOTIDE SEQUENCE [LARGE SCALE GENOMIC DNA]</scope>
    <source>
        <strain evidence="1">SAF-2024a</strain>
        <tissue evidence="1">Leaf</tissue>
    </source>
</reference>
<evidence type="ECO:0000313" key="1">
    <source>
        <dbReference type="EMBL" id="KAL1558357.1"/>
    </source>
</evidence>
<accession>A0ABD1HQF5</accession>
<comment type="caution">
    <text evidence="1">The sequence shown here is derived from an EMBL/GenBank/DDBJ whole genome shotgun (WGS) entry which is preliminary data.</text>
</comment>
<evidence type="ECO:0000313" key="2">
    <source>
        <dbReference type="Proteomes" id="UP001567538"/>
    </source>
</evidence>
<gene>
    <name evidence="1" type="ORF">AAHA92_08836</name>
</gene>
<dbReference type="Proteomes" id="UP001567538">
    <property type="component" value="Unassembled WGS sequence"/>
</dbReference>
<sequence>MEKKSGVIFTTTTIVTPFPYQQQRHTPPLSLSPLTLTQTSKRPFTSLPLSLSLIRALLPIHLLRLLPCLFLPSKLYASCLSSSSLRLRSLRCFAVSLWRP</sequence>
<organism evidence="1 2">
    <name type="scientific">Salvia divinorum</name>
    <name type="common">Maria pastora</name>
    <name type="synonym">Diviner's sage</name>
    <dbReference type="NCBI Taxonomy" id="28513"/>
    <lineage>
        <taxon>Eukaryota</taxon>
        <taxon>Viridiplantae</taxon>
        <taxon>Streptophyta</taxon>
        <taxon>Embryophyta</taxon>
        <taxon>Tracheophyta</taxon>
        <taxon>Spermatophyta</taxon>
        <taxon>Magnoliopsida</taxon>
        <taxon>eudicotyledons</taxon>
        <taxon>Gunneridae</taxon>
        <taxon>Pentapetalae</taxon>
        <taxon>asterids</taxon>
        <taxon>lamiids</taxon>
        <taxon>Lamiales</taxon>
        <taxon>Lamiaceae</taxon>
        <taxon>Nepetoideae</taxon>
        <taxon>Mentheae</taxon>
        <taxon>Salviinae</taxon>
        <taxon>Salvia</taxon>
        <taxon>Salvia subgen. Calosphace</taxon>
    </lineage>
</organism>